<dbReference type="OrthoDB" id="1340494at2"/>
<protein>
    <submittedName>
        <fullName evidence="1">Uncharacterized protein</fullName>
    </submittedName>
</protein>
<dbReference type="Proteomes" id="UP000199643">
    <property type="component" value="Unassembled WGS sequence"/>
</dbReference>
<reference evidence="2" key="1">
    <citation type="submission" date="2016-10" db="EMBL/GenBank/DDBJ databases">
        <authorList>
            <person name="Varghese N."/>
            <person name="Submissions S."/>
        </authorList>
    </citation>
    <scope>NUCLEOTIDE SEQUENCE [LARGE SCALE GENOMIC DNA]</scope>
    <source>
        <strain evidence="2">DSM 17933</strain>
    </source>
</reference>
<name>A0A1G7QCY1_9SPHI</name>
<dbReference type="EMBL" id="FNCH01000002">
    <property type="protein sequence ID" value="SDF95769.1"/>
    <property type="molecule type" value="Genomic_DNA"/>
</dbReference>
<dbReference type="AlphaFoldDB" id="A0A1G7QCY1"/>
<keyword evidence="2" id="KW-1185">Reference proteome</keyword>
<evidence type="ECO:0000313" key="1">
    <source>
        <dbReference type="EMBL" id="SDF95769.1"/>
    </source>
</evidence>
<organism evidence="1 2">
    <name type="scientific">Pedobacter terrae</name>
    <dbReference type="NCBI Taxonomy" id="405671"/>
    <lineage>
        <taxon>Bacteria</taxon>
        <taxon>Pseudomonadati</taxon>
        <taxon>Bacteroidota</taxon>
        <taxon>Sphingobacteriia</taxon>
        <taxon>Sphingobacteriales</taxon>
        <taxon>Sphingobacteriaceae</taxon>
        <taxon>Pedobacter</taxon>
    </lineage>
</organism>
<evidence type="ECO:0000313" key="2">
    <source>
        <dbReference type="Proteomes" id="UP000199643"/>
    </source>
</evidence>
<gene>
    <name evidence="1" type="ORF">SAMN05421827_102245</name>
</gene>
<proteinExistence type="predicted"/>
<accession>A0A1G7QCY1</accession>
<dbReference type="RefSeq" id="WP_090497177.1">
    <property type="nucleotide sequence ID" value="NZ_FNCH01000002.1"/>
</dbReference>
<sequence length="221" mass="25626">MIEKYKSEVIEFYELKRDAGQLSPNLTNITPAKIRKEVFALLSACTNSSDVRMLKEFFELPFQKQLSDIPFRKWDIDKFRPLCTFLKKRINTRDKNIELLAWLIDFQPRPFSNYWRSFKGKSGSISELLITERGIIKENNFLRSDQIQGIAKITKDSYPQYGGELAHSTIYRKVESHRDELASVLTNNIIVEKQITLEYPSGVKLSVDACDINLIAKLVKL</sequence>